<feature type="transmembrane region" description="Helical" evidence="6">
    <location>
        <begin position="178"/>
        <end position="201"/>
    </location>
</feature>
<dbReference type="AlphaFoldDB" id="I8R9T7"/>
<organism evidence="8 9">
    <name type="scientific">Pelosinus fermentans B4</name>
    <dbReference type="NCBI Taxonomy" id="1149862"/>
    <lineage>
        <taxon>Bacteria</taxon>
        <taxon>Bacillati</taxon>
        <taxon>Bacillota</taxon>
        <taxon>Negativicutes</taxon>
        <taxon>Selenomonadales</taxon>
        <taxon>Sporomusaceae</taxon>
        <taxon>Pelosinus</taxon>
    </lineage>
</organism>
<dbReference type="PANTHER" id="PTHR43791:SF100">
    <property type="entry name" value="SUGAR TRANSPORTER"/>
    <property type="match status" value="1"/>
</dbReference>
<evidence type="ECO:0000313" key="9">
    <source>
        <dbReference type="Proteomes" id="UP000004324"/>
    </source>
</evidence>
<dbReference type="FunFam" id="1.20.1250.20:FF:000018">
    <property type="entry name" value="MFS transporter permease"/>
    <property type="match status" value="1"/>
</dbReference>
<name>I8R9T7_9FIRM</name>
<reference evidence="8 9" key="1">
    <citation type="journal article" date="2012" name="J. Bacteriol.">
        <title>Draft Genome Sequences for Two Metal-Reducing Pelosinus fermentans Strains Isolated from a Cr(VI)-Contaminated Site and for Type Strain R7.</title>
        <authorList>
            <person name="Brown S.D."/>
            <person name="Podar M."/>
            <person name="Klingeman D.M."/>
            <person name="Johnson C.M."/>
            <person name="Yang Z.K."/>
            <person name="Utturkar S.M."/>
            <person name="Land M.L."/>
            <person name="Mosher J.J."/>
            <person name="Hurt R.A.Jr."/>
            <person name="Phelps T.J."/>
            <person name="Palumbo A.V."/>
            <person name="Arkin A.P."/>
            <person name="Hazen T.C."/>
            <person name="Elias D.A."/>
        </authorList>
    </citation>
    <scope>NUCLEOTIDE SEQUENCE [LARGE SCALE GENOMIC DNA]</scope>
    <source>
        <strain evidence="8 9">B4</strain>
    </source>
</reference>
<protein>
    <submittedName>
        <fullName evidence="8">Major facilitator superfamily MFS_1</fullName>
    </submittedName>
</protein>
<feature type="transmembrane region" description="Helical" evidence="6">
    <location>
        <begin position="403"/>
        <end position="422"/>
    </location>
</feature>
<dbReference type="PROSITE" id="PS50850">
    <property type="entry name" value="MFS"/>
    <property type="match status" value="1"/>
</dbReference>
<keyword evidence="5 6" id="KW-0472">Membrane</keyword>
<keyword evidence="9" id="KW-1185">Reference proteome</keyword>
<feature type="transmembrane region" description="Helical" evidence="6">
    <location>
        <begin position="369"/>
        <end position="391"/>
    </location>
</feature>
<evidence type="ECO:0000313" key="8">
    <source>
        <dbReference type="EMBL" id="EIW15573.1"/>
    </source>
</evidence>
<evidence type="ECO:0000256" key="5">
    <source>
        <dbReference type="ARBA" id="ARBA00023136"/>
    </source>
</evidence>
<accession>I8R9T7</accession>
<feature type="transmembrane region" description="Helical" evidence="6">
    <location>
        <begin position="283"/>
        <end position="301"/>
    </location>
</feature>
<dbReference type="Proteomes" id="UP000004324">
    <property type="component" value="Unassembled WGS sequence"/>
</dbReference>
<dbReference type="InterPro" id="IPR036259">
    <property type="entry name" value="MFS_trans_sf"/>
</dbReference>
<evidence type="ECO:0000256" key="2">
    <source>
        <dbReference type="ARBA" id="ARBA00022448"/>
    </source>
</evidence>
<dbReference type="InterPro" id="IPR020846">
    <property type="entry name" value="MFS_dom"/>
</dbReference>
<dbReference type="InterPro" id="IPR011701">
    <property type="entry name" value="MFS"/>
</dbReference>
<gene>
    <name evidence="8" type="ORF">FB4_1262</name>
</gene>
<feature type="transmembrane region" description="Helical" evidence="6">
    <location>
        <begin position="82"/>
        <end position="104"/>
    </location>
</feature>
<evidence type="ECO:0000256" key="1">
    <source>
        <dbReference type="ARBA" id="ARBA00004651"/>
    </source>
</evidence>
<feature type="transmembrane region" description="Helical" evidence="6">
    <location>
        <begin position="145"/>
        <end position="166"/>
    </location>
</feature>
<feature type="transmembrane region" description="Helical" evidence="6">
    <location>
        <begin position="110"/>
        <end position="133"/>
    </location>
</feature>
<dbReference type="PANTHER" id="PTHR43791">
    <property type="entry name" value="PERMEASE-RELATED"/>
    <property type="match status" value="1"/>
</dbReference>
<comment type="subcellular location">
    <subcellularLocation>
        <location evidence="1">Cell membrane</location>
        <topology evidence="1">Multi-pass membrane protein</topology>
    </subcellularLocation>
</comment>
<dbReference type="PATRIC" id="fig|1149862.3.peg.4288"/>
<feature type="transmembrane region" description="Helical" evidence="6">
    <location>
        <begin position="313"/>
        <end position="329"/>
    </location>
</feature>
<dbReference type="GO" id="GO:0005886">
    <property type="term" value="C:plasma membrane"/>
    <property type="evidence" value="ECO:0007669"/>
    <property type="project" value="UniProtKB-SubCell"/>
</dbReference>
<dbReference type="OrthoDB" id="9773404at2"/>
<dbReference type="RefSeq" id="WP_007938167.1">
    <property type="nucleotide sequence ID" value="NZ_AKVJ01000076.1"/>
</dbReference>
<proteinExistence type="predicted"/>
<keyword evidence="3 6" id="KW-0812">Transmembrane</keyword>
<feature type="transmembrane region" description="Helical" evidence="6">
    <location>
        <begin position="335"/>
        <end position="357"/>
    </location>
</feature>
<evidence type="ECO:0000256" key="4">
    <source>
        <dbReference type="ARBA" id="ARBA00022989"/>
    </source>
</evidence>
<evidence type="ECO:0000256" key="6">
    <source>
        <dbReference type="SAM" id="Phobius"/>
    </source>
</evidence>
<dbReference type="EMBL" id="AKVJ01000076">
    <property type="protein sequence ID" value="EIW15573.1"/>
    <property type="molecule type" value="Genomic_DNA"/>
</dbReference>
<feature type="transmembrane region" description="Helical" evidence="6">
    <location>
        <begin position="20"/>
        <end position="43"/>
    </location>
</feature>
<evidence type="ECO:0000256" key="3">
    <source>
        <dbReference type="ARBA" id="ARBA00022692"/>
    </source>
</evidence>
<keyword evidence="2" id="KW-0813">Transport</keyword>
<sequence>MTNNLLFDEERLMAKLRWRIVPYIFLLYIVAMMDRVNISFAALEMNKALAISSTAFGTIAGIFFIAYFFFEIPSNVIMHKVGARIWMARILFTWGLVTVFTGFVQDATQFGILRVLLGVAEAGFYPGMILYMTYWFPARHLARTIAIFMTGMAFNNILVGPISTWIMDNIQWLQMAGWRWLFILEGIPAVILGITTLYYLIDRPEQAKFLTKEEKEWLLTELKNEHEAKLAKIKISKWEALKDLRVWHLSIIFFGYVSTMYGLSMWMPQIIKALSKTLTNTQVGLISTIPYIFGVIAMILVARHSDKTMERRYHIGLPISSAFVGLIALTMTTDIFWSMLWIIVSIIGIYSFAGSFWTLPSAFLSEGTAAVGIAMINSIGNLGGFAGPYVVGYLKDLTNSTSGGMYFLACWALLTTLLTIAIPKKLITTHKPVEAANKVDTTVIV</sequence>
<feature type="transmembrane region" description="Helical" evidence="6">
    <location>
        <begin position="49"/>
        <end position="70"/>
    </location>
</feature>
<dbReference type="CDD" id="cd17319">
    <property type="entry name" value="MFS_ExuT_GudP_like"/>
    <property type="match status" value="1"/>
</dbReference>
<dbReference type="Gene3D" id="1.20.1250.20">
    <property type="entry name" value="MFS general substrate transporter like domains"/>
    <property type="match status" value="2"/>
</dbReference>
<feature type="transmembrane region" description="Helical" evidence="6">
    <location>
        <begin position="244"/>
        <end position="263"/>
    </location>
</feature>
<dbReference type="SUPFAM" id="SSF103473">
    <property type="entry name" value="MFS general substrate transporter"/>
    <property type="match status" value="1"/>
</dbReference>
<evidence type="ECO:0000259" key="7">
    <source>
        <dbReference type="PROSITE" id="PS50850"/>
    </source>
</evidence>
<comment type="caution">
    <text evidence="8">The sequence shown here is derived from an EMBL/GenBank/DDBJ whole genome shotgun (WGS) entry which is preliminary data.</text>
</comment>
<dbReference type="Pfam" id="PF07690">
    <property type="entry name" value="MFS_1"/>
    <property type="match status" value="1"/>
</dbReference>
<dbReference type="GO" id="GO:0022857">
    <property type="term" value="F:transmembrane transporter activity"/>
    <property type="evidence" value="ECO:0007669"/>
    <property type="project" value="InterPro"/>
</dbReference>
<keyword evidence="4 6" id="KW-1133">Transmembrane helix</keyword>
<feature type="domain" description="Major facilitator superfamily (MFS) profile" evidence="7">
    <location>
        <begin position="20"/>
        <end position="427"/>
    </location>
</feature>